<name>A0A3P3XQE0_9SPIR</name>
<dbReference type="PANTHER" id="PTHR30429">
    <property type="entry name" value="D-METHIONINE-BINDING LIPOPROTEIN METQ"/>
    <property type="match status" value="1"/>
</dbReference>
<evidence type="ECO:0000256" key="4">
    <source>
        <dbReference type="ARBA" id="ARBA00023136"/>
    </source>
</evidence>
<dbReference type="InterPro" id="IPR004872">
    <property type="entry name" value="Lipoprotein_NlpA"/>
</dbReference>
<comment type="subcellular location">
    <subcellularLocation>
        <location evidence="1">Membrane</location>
        <topology evidence="1">Lipid-anchor</topology>
    </subcellularLocation>
</comment>
<dbReference type="EMBL" id="FWDO01000005">
    <property type="protein sequence ID" value="SLM18506.1"/>
    <property type="molecule type" value="Genomic_DNA"/>
</dbReference>
<dbReference type="AlphaFoldDB" id="A0A3P3XQE0"/>
<keyword evidence="4" id="KW-0472">Membrane</keyword>
<evidence type="ECO:0000313" key="7">
    <source>
        <dbReference type="EMBL" id="SLM18506.1"/>
    </source>
</evidence>
<keyword evidence="5" id="KW-0564">Palmitate</keyword>
<proteinExistence type="inferred from homology"/>
<gene>
    <name evidence="7" type="ORF">SPIRO4BDMA_50021</name>
</gene>
<dbReference type="SUPFAM" id="SSF53850">
    <property type="entry name" value="Periplasmic binding protein-like II"/>
    <property type="match status" value="1"/>
</dbReference>
<keyword evidence="6" id="KW-0449">Lipoprotein</keyword>
<accession>A0A3P3XQE0</accession>
<evidence type="ECO:0000256" key="5">
    <source>
        <dbReference type="ARBA" id="ARBA00023139"/>
    </source>
</evidence>
<dbReference type="Gene3D" id="3.40.190.10">
    <property type="entry name" value="Periplasmic binding protein-like II"/>
    <property type="match status" value="1"/>
</dbReference>
<reference evidence="7" key="1">
    <citation type="submission" date="2017-02" db="EMBL/GenBank/DDBJ databases">
        <authorList>
            <person name="Regsiter A."/>
            <person name="William W."/>
        </authorList>
    </citation>
    <scope>NUCLEOTIDE SEQUENCE</scope>
    <source>
        <strain evidence="7">BdmA 4</strain>
    </source>
</reference>
<dbReference type="Pfam" id="PF03180">
    <property type="entry name" value="Lipoprotein_9"/>
    <property type="match status" value="1"/>
</dbReference>
<evidence type="ECO:0000256" key="2">
    <source>
        <dbReference type="ARBA" id="ARBA00008973"/>
    </source>
</evidence>
<evidence type="ECO:0000256" key="3">
    <source>
        <dbReference type="ARBA" id="ARBA00022729"/>
    </source>
</evidence>
<organism evidence="7">
    <name type="scientific">uncultured spirochete</name>
    <dbReference type="NCBI Taxonomy" id="156406"/>
    <lineage>
        <taxon>Bacteria</taxon>
        <taxon>Pseudomonadati</taxon>
        <taxon>Spirochaetota</taxon>
        <taxon>Spirochaetia</taxon>
        <taxon>Spirochaetales</taxon>
        <taxon>environmental samples</taxon>
    </lineage>
</organism>
<evidence type="ECO:0000256" key="6">
    <source>
        <dbReference type="ARBA" id="ARBA00023288"/>
    </source>
</evidence>
<comment type="similarity">
    <text evidence="2">Belongs to the NlpA lipoprotein family.</text>
</comment>
<dbReference type="PANTHER" id="PTHR30429:SF1">
    <property type="entry name" value="D-METHIONINE-BINDING LIPOPROTEIN METQ-RELATED"/>
    <property type="match status" value="1"/>
</dbReference>
<sequence>MSAEAATPHSRLCFVRSGSTEPLRLYSKKYKRVSDFPVGSTTAIPNDPTNERRALILLQAKGLITLKPDAGFEASTPCRIRSSPKAESRPTRK</sequence>
<protein>
    <submittedName>
        <fullName evidence="7">Uncharacterized protein</fullName>
    </submittedName>
</protein>
<evidence type="ECO:0000256" key="1">
    <source>
        <dbReference type="ARBA" id="ARBA00004635"/>
    </source>
</evidence>
<dbReference type="GO" id="GO:0016020">
    <property type="term" value="C:membrane"/>
    <property type="evidence" value="ECO:0007669"/>
    <property type="project" value="UniProtKB-SubCell"/>
</dbReference>
<keyword evidence="3" id="KW-0732">Signal</keyword>